<evidence type="ECO:0000256" key="6">
    <source>
        <dbReference type="PIRSR" id="PIRSR634603-3"/>
    </source>
</evidence>
<dbReference type="AlphaFoldDB" id="A0A6I6GDJ1"/>
<dbReference type="InterPro" id="IPR034593">
    <property type="entry name" value="DgoD-like"/>
</dbReference>
<proteinExistence type="inferred from homology"/>
<evidence type="ECO:0000313" key="10">
    <source>
        <dbReference type="Proteomes" id="UP000426027"/>
    </source>
</evidence>
<dbReference type="PANTHER" id="PTHR48080">
    <property type="entry name" value="D-GALACTONATE DEHYDRATASE-RELATED"/>
    <property type="match status" value="1"/>
</dbReference>
<gene>
    <name evidence="9" type="ORF">GLV81_10045</name>
</gene>
<evidence type="ECO:0000256" key="3">
    <source>
        <dbReference type="ARBA" id="ARBA00022842"/>
    </source>
</evidence>
<keyword evidence="10" id="KW-1185">Reference proteome</keyword>
<dbReference type="EC" id="5.1.1.-" evidence="7"/>
<evidence type="ECO:0000256" key="1">
    <source>
        <dbReference type="ARBA" id="ARBA00008031"/>
    </source>
</evidence>
<evidence type="ECO:0000256" key="2">
    <source>
        <dbReference type="ARBA" id="ARBA00022723"/>
    </source>
</evidence>
<dbReference type="InterPro" id="IPR034603">
    <property type="entry name" value="Dipeptide_epimerase"/>
</dbReference>
<dbReference type="CDD" id="cd03319">
    <property type="entry name" value="L-Ala-DL-Glu_epimerase"/>
    <property type="match status" value="1"/>
</dbReference>
<comment type="similarity">
    <text evidence="1 7">Belongs to the mandelate racemase/muconate lactonizing enzyme family.</text>
</comment>
<dbReference type="Gene3D" id="3.30.390.10">
    <property type="entry name" value="Enolase-like, N-terminal domain"/>
    <property type="match status" value="1"/>
</dbReference>
<comment type="cofactor">
    <cofactor evidence="6 7">
        <name>Mg(2+)</name>
        <dbReference type="ChEBI" id="CHEBI:18420"/>
    </cofactor>
    <text evidence="6 7">Binds 1 Mg(2+) ion per subunit.</text>
</comment>
<dbReference type="InterPro" id="IPR029017">
    <property type="entry name" value="Enolase-like_N"/>
</dbReference>
<dbReference type="PANTHER" id="PTHR48080:SF3">
    <property type="entry name" value="ENOLASE SUPERFAMILY MEMBER DDB_G0284701"/>
    <property type="match status" value="1"/>
</dbReference>
<feature type="binding site" evidence="6">
    <location>
        <position position="178"/>
    </location>
    <ligand>
        <name>Mg(2+)</name>
        <dbReference type="ChEBI" id="CHEBI:18420"/>
    </ligand>
</feature>
<feature type="active site" description="Proton acceptor; specific for (S)-substrate epimerization" evidence="5">
    <location>
        <position position="251"/>
    </location>
</feature>
<evidence type="ECO:0000313" key="9">
    <source>
        <dbReference type="EMBL" id="QGW28390.1"/>
    </source>
</evidence>
<organism evidence="9 10">
    <name type="scientific">Phnomibacter ginsenosidimutans</name>
    <dbReference type="NCBI Taxonomy" id="2676868"/>
    <lineage>
        <taxon>Bacteria</taxon>
        <taxon>Pseudomonadati</taxon>
        <taxon>Bacteroidota</taxon>
        <taxon>Chitinophagia</taxon>
        <taxon>Chitinophagales</taxon>
        <taxon>Chitinophagaceae</taxon>
        <taxon>Phnomibacter</taxon>
    </lineage>
</organism>
<dbReference type="InterPro" id="IPR036849">
    <property type="entry name" value="Enolase-like_C_sf"/>
</dbReference>
<feature type="binding site" evidence="6">
    <location>
        <position position="229"/>
    </location>
    <ligand>
        <name>Mg(2+)</name>
        <dbReference type="ChEBI" id="CHEBI:18420"/>
    </ligand>
</feature>
<feature type="active site" description="Proton acceptor; specific for (R)-substrate epimerization" evidence="5">
    <location>
        <position position="154"/>
    </location>
</feature>
<dbReference type="InterPro" id="IPR013342">
    <property type="entry name" value="Mandelate_racemase_C"/>
</dbReference>
<dbReference type="GO" id="GO:0016855">
    <property type="term" value="F:racemase and epimerase activity, acting on amino acids and derivatives"/>
    <property type="evidence" value="ECO:0007669"/>
    <property type="project" value="UniProtKB-UniRule"/>
</dbReference>
<reference evidence="9 10" key="1">
    <citation type="submission" date="2019-11" db="EMBL/GenBank/DDBJ databases">
        <authorList>
            <person name="Im W.T."/>
        </authorList>
    </citation>
    <scope>NUCLEOTIDE SEQUENCE [LARGE SCALE GENOMIC DNA]</scope>
    <source>
        <strain evidence="9 10">SB-02</strain>
    </source>
</reference>
<evidence type="ECO:0000256" key="4">
    <source>
        <dbReference type="ARBA" id="ARBA00023235"/>
    </source>
</evidence>
<dbReference type="InterPro" id="IPR029065">
    <property type="entry name" value="Enolase_C-like"/>
</dbReference>
<evidence type="ECO:0000256" key="7">
    <source>
        <dbReference type="RuleBase" id="RU366006"/>
    </source>
</evidence>
<dbReference type="SUPFAM" id="SSF51604">
    <property type="entry name" value="Enolase C-terminal domain-like"/>
    <property type="match status" value="1"/>
</dbReference>
<dbReference type="InterPro" id="IPR013341">
    <property type="entry name" value="Mandelate_racemase_N_dom"/>
</dbReference>
<dbReference type="Gene3D" id="3.20.20.120">
    <property type="entry name" value="Enolase-like C-terminal domain"/>
    <property type="match status" value="1"/>
</dbReference>
<dbReference type="KEGG" id="fls:GLV81_10045"/>
<dbReference type="GO" id="GO:0009063">
    <property type="term" value="P:amino acid catabolic process"/>
    <property type="evidence" value="ECO:0007669"/>
    <property type="project" value="InterPro"/>
</dbReference>
<dbReference type="Pfam" id="PF13378">
    <property type="entry name" value="MR_MLE_C"/>
    <property type="match status" value="1"/>
</dbReference>
<dbReference type="SFLD" id="SFLDG00180">
    <property type="entry name" value="muconate_cycloisomerase"/>
    <property type="match status" value="1"/>
</dbReference>
<keyword evidence="2 6" id="KW-0479">Metal-binding</keyword>
<feature type="binding site" evidence="6">
    <location>
        <position position="204"/>
    </location>
    <ligand>
        <name>Mg(2+)</name>
        <dbReference type="ChEBI" id="CHEBI:18420"/>
    </ligand>
</feature>
<dbReference type="RefSeq" id="WP_157478746.1">
    <property type="nucleotide sequence ID" value="NZ_CP046566.1"/>
</dbReference>
<dbReference type="GO" id="GO:0000287">
    <property type="term" value="F:magnesium ion binding"/>
    <property type="evidence" value="ECO:0007669"/>
    <property type="project" value="UniProtKB-ARBA"/>
</dbReference>
<dbReference type="SFLD" id="SFLDS00001">
    <property type="entry name" value="Enolase"/>
    <property type="match status" value="1"/>
</dbReference>
<dbReference type="PROSITE" id="PS00909">
    <property type="entry name" value="MR_MLE_2"/>
    <property type="match status" value="1"/>
</dbReference>
<dbReference type="SUPFAM" id="SSF54826">
    <property type="entry name" value="Enolase N-terminal domain-like"/>
    <property type="match status" value="1"/>
</dbReference>
<protein>
    <recommendedName>
        <fullName evidence="7">Dipeptide epimerase</fullName>
        <ecNumber evidence="7">5.1.1.-</ecNumber>
    </recommendedName>
</protein>
<feature type="domain" description="Mandelate racemase/muconate lactonizing enzyme C-terminal" evidence="8">
    <location>
        <begin position="136"/>
        <end position="225"/>
    </location>
</feature>
<dbReference type="Proteomes" id="UP000426027">
    <property type="component" value="Chromosome"/>
</dbReference>
<evidence type="ECO:0000256" key="5">
    <source>
        <dbReference type="PIRSR" id="PIRSR634603-1"/>
    </source>
</evidence>
<dbReference type="InterPro" id="IPR018110">
    <property type="entry name" value="Mandel_Rmase/mucon_lact_enz_CS"/>
</dbReference>
<evidence type="ECO:0000259" key="8">
    <source>
        <dbReference type="SMART" id="SM00922"/>
    </source>
</evidence>
<accession>A0A6I6GDJ1</accession>
<dbReference type="Pfam" id="PF02746">
    <property type="entry name" value="MR_MLE_N"/>
    <property type="match status" value="1"/>
</dbReference>
<keyword evidence="4 7" id="KW-0413">Isomerase</keyword>
<sequence length="339" mass="38527">MKVQFTTSNLPFKYPFTISKGTKTHQPALIVQLEHVGYRGIGEAPAIAYYNIPVEKMIADLTAKKMFVEKFAFTEPDRYWHYLHHLFPQNGFLVCALDIAAWDMYGKMKRQPLYKFWTKEVTKMPLTDYTIGIDSIEKMVEKMQEKPWPVYKIKLGTDNDIAIMEALCKHTDAKFRIDANAGWTVEEALEKINVFKDMDVEFIEQPLAKDDWEGMKRLYNESPLPLFADEACVFEKDVAQCEGHFHGINIKLTKCTGITPALRMIADARNRNMQVMVGSMNECSIGSAAIVHLMPLVDYVDVDGPLLLAEDLATGLEYNFGEVALPQNPGLGITSHLFQ</sequence>
<name>A0A6I6GDJ1_9BACT</name>
<dbReference type="EMBL" id="CP046566">
    <property type="protein sequence ID" value="QGW28390.1"/>
    <property type="molecule type" value="Genomic_DNA"/>
</dbReference>
<dbReference type="SMART" id="SM00922">
    <property type="entry name" value="MR_MLE"/>
    <property type="match status" value="1"/>
</dbReference>
<keyword evidence="3 6" id="KW-0460">Magnesium</keyword>